<dbReference type="GO" id="GO:0006412">
    <property type="term" value="P:translation"/>
    <property type="evidence" value="ECO:0007669"/>
    <property type="project" value="InterPro"/>
</dbReference>
<evidence type="ECO:0000256" key="3">
    <source>
        <dbReference type="ARBA" id="ARBA00022884"/>
    </source>
</evidence>
<dbReference type="GO" id="GO:0003735">
    <property type="term" value="F:structural constituent of ribosome"/>
    <property type="evidence" value="ECO:0007669"/>
    <property type="project" value="InterPro"/>
</dbReference>
<dbReference type="Gene3D" id="3.30.190.20">
    <property type="match status" value="1"/>
</dbReference>
<gene>
    <name evidence="7" type="ORF">BE221DRAFT_73669</name>
</gene>
<name>A0A1Y5IAQ7_OSTTA</name>
<reference evidence="7" key="1">
    <citation type="submission" date="2017-04" db="EMBL/GenBank/DDBJ databases">
        <title>Population genomics of picophytoplankton unveils novel chromosome hypervariability.</title>
        <authorList>
            <consortium name="DOE Joint Genome Institute"/>
            <person name="Blanc-Mathieu R."/>
            <person name="Krasovec M."/>
            <person name="Hebrard M."/>
            <person name="Yau S."/>
            <person name="Desgranges E."/>
            <person name="Martin J."/>
            <person name="Schackwitz W."/>
            <person name="Kuo A."/>
            <person name="Salin G."/>
            <person name="Donnadieu C."/>
            <person name="Desdevises Y."/>
            <person name="Sanchez-Ferandin S."/>
            <person name="Moreau H."/>
            <person name="Rivals E."/>
            <person name="Grigoriev I.V."/>
            <person name="Grimsley N."/>
            <person name="Eyre-Walker A."/>
            <person name="Piganeau G."/>
        </authorList>
    </citation>
    <scope>NUCLEOTIDE SEQUENCE [LARGE SCALE GENOMIC DNA]</scope>
    <source>
        <strain evidence="7">RCC 1115</strain>
    </source>
</reference>
<keyword evidence="2" id="KW-0699">rRNA-binding</keyword>
<dbReference type="Gene3D" id="3.40.50.790">
    <property type="match status" value="1"/>
</dbReference>
<dbReference type="PANTHER" id="PTHR36427:SF4">
    <property type="entry name" value="RIBOSOMAL PROTEIN L1P_L10E FAMILY"/>
    <property type="match status" value="1"/>
</dbReference>
<evidence type="ECO:0000256" key="2">
    <source>
        <dbReference type="ARBA" id="ARBA00022730"/>
    </source>
</evidence>
<evidence type="ECO:0000256" key="6">
    <source>
        <dbReference type="RuleBase" id="RU000659"/>
    </source>
</evidence>
<evidence type="ECO:0000313" key="7">
    <source>
        <dbReference type="EMBL" id="OUS46670.1"/>
    </source>
</evidence>
<protein>
    <recommendedName>
        <fullName evidence="6">Ribosomal protein</fullName>
    </recommendedName>
</protein>
<dbReference type="CDD" id="cd00403">
    <property type="entry name" value="Ribosomal_L1"/>
    <property type="match status" value="1"/>
</dbReference>
<dbReference type="FunFam" id="3.40.50.790:FF:000001">
    <property type="entry name" value="50S ribosomal protein L1"/>
    <property type="match status" value="1"/>
</dbReference>
<dbReference type="EMBL" id="KZ155782">
    <property type="protein sequence ID" value="OUS46670.1"/>
    <property type="molecule type" value="Genomic_DNA"/>
</dbReference>
<dbReference type="InterPro" id="IPR016095">
    <property type="entry name" value="Ribosomal_uL1_3-a/b-sand"/>
</dbReference>
<dbReference type="GO" id="GO:0015934">
    <property type="term" value="C:large ribosomal subunit"/>
    <property type="evidence" value="ECO:0007669"/>
    <property type="project" value="InterPro"/>
</dbReference>
<dbReference type="InterPro" id="IPR023674">
    <property type="entry name" value="Ribosomal_uL1-like"/>
</dbReference>
<keyword evidence="5 6" id="KW-0687">Ribonucleoprotein</keyword>
<sequence length="304" mass="32194">MSLRRSLAAFVRRASSSSSSCVSTAALEEKPQTVLSGTIGFGRLARGARGASTRAALDIESANAPEPPTRIEMERRPTHGLLDAVRWVKANARSERFVESVELAVHLGVDPKRSDMIVRGAVRLPNGTGKTVRVAAFAEGESAEAARAAGASVVGGAELVDAIKEGGSGAIDFDKAVATPGMMSKLKEVARVLGPRGLMPNPKVGTVTTEIAEAVREQLGGRVEFRAEKNAIVHTMVGKVNFEDEQLVENISAVYRELWALRPKGKGAPNASKYVKKAFLSSTMGRGSARLDVNDLMDVSGATR</sequence>
<accession>A0A1Y5IAQ7</accession>
<dbReference type="AlphaFoldDB" id="A0A1Y5IAQ7"/>
<dbReference type="SUPFAM" id="SSF56808">
    <property type="entry name" value="Ribosomal protein L1"/>
    <property type="match status" value="1"/>
</dbReference>
<dbReference type="PROSITE" id="PS01199">
    <property type="entry name" value="RIBOSOMAL_L1"/>
    <property type="match status" value="1"/>
</dbReference>
<dbReference type="Proteomes" id="UP000195557">
    <property type="component" value="Unassembled WGS sequence"/>
</dbReference>
<evidence type="ECO:0000256" key="5">
    <source>
        <dbReference type="ARBA" id="ARBA00023274"/>
    </source>
</evidence>
<organism evidence="7">
    <name type="scientific">Ostreococcus tauri</name>
    <name type="common">Marine green alga</name>
    <dbReference type="NCBI Taxonomy" id="70448"/>
    <lineage>
        <taxon>Eukaryota</taxon>
        <taxon>Viridiplantae</taxon>
        <taxon>Chlorophyta</taxon>
        <taxon>Mamiellophyceae</taxon>
        <taxon>Mamiellales</taxon>
        <taxon>Bathycoccaceae</taxon>
        <taxon>Ostreococcus</taxon>
    </lineage>
</organism>
<dbReference type="Pfam" id="PF00687">
    <property type="entry name" value="Ribosomal_L1"/>
    <property type="match status" value="1"/>
</dbReference>
<evidence type="ECO:0000256" key="1">
    <source>
        <dbReference type="ARBA" id="ARBA00010531"/>
    </source>
</evidence>
<evidence type="ECO:0000256" key="4">
    <source>
        <dbReference type="ARBA" id="ARBA00022980"/>
    </source>
</evidence>
<keyword evidence="3" id="KW-0694">RNA-binding</keyword>
<proteinExistence type="inferred from homology"/>
<dbReference type="PANTHER" id="PTHR36427">
    <property type="entry name" value="54S RIBOSOMAL PROTEIN L1, MITOCHONDRIAL"/>
    <property type="match status" value="1"/>
</dbReference>
<dbReference type="GO" id="GO:0019843">
    <property type="term" value="F:rRNA binding"/>
    <property type="evidence" value="ECO:0007669"/>
    <property type="project" value="UniProtKB-KW"/>
</dbReference>
<dbReference type="eggNOG" id="KOG1569">
    <property type="taxonomic scope" value="Eukaryota"/>
</dbReference>
<dbReference type="InterPro" id="IPR023673">
    <property type="entry name" value="Ribosomal_uL1_CS"/>
</dbReference>
<dbReference type="NCBIfam" id="TIGR01169">
    <property type="entry name" value="rplA_bact"/>
    <property type="match status" value="1"/>
</dbReference>
<dbReference type="InterPro" id="IPR005878">
    <property type="entry name" value="Ribosom_uL1_bac-type"/>
</dbReference>
<comment type="similarity">
    <text evidence="1 6">Belongs to the universal ribosomal protein uL1 family.</text>
</comment>
<dbReference type="InterPro" id="IPR028364">
    <property type="entry name" value="Ribosomal_uL1/biogenesis"/>
</dbReference>
<keyword evidence="4 6" id="KW-0689">Ribosomal protein</keyword>